<dbReference type="PRINTS" id="PR00821">
    <property type="entry name" value="TAGLIPASE"/>
</dbReference>
<accession>A0ABM3V0Q7</accession>
<protein>
    <submittedName>
        <fullName evidence="8">Uncharacterized protein LOC101888002</fullName>
    </submittedName>
</protein>
<evidence type="ECO:0000313" key="7">
    <source>
        <dbReference type="Proteomes" id="UP001652621"/>
    </source>
</evidence>
<dbReference type="PANTHER" id="PTHR11610:SF173">
    <property type="entry name" value="LIPASE DOMAIN-CONTAINING PROTEIN-RELATED"/>
    <property type="match status" value="1"/>
</dbReference>
<dbReference type="GeneID" id="101888002"/>
<evidence type="ECO:0000256" key="4">
    <source>
        <dbReference type="RuleBase" id="RU004262"/>
    </source>
</evidence>
<feature type="compositionally biased region" description="Low complexity" evidence="5">
    <location>
        <begin position="143"/>
        <end position="166"/>
    </location>
</feature>
<feature type="region of interest" description="Disordered" evidence="5">
    <location>
        <begin position="143"/>
        <end position="174"/>
    </location>
</feature>
<keyword evidence="7" id="KW-1185">Reference proteome</keyword>
<comment type="subcellular location">
    <subcellularLocation>
        <location evidence="1">Secreted</location>
    </subcellularLocation>
</comment>
<dbReference type="PANTHER" id="PTHR11610">
    <property type="entry name" value="LIPASE"/>
    <property type="match status" value="1"/>
</dbReference>
<feature type="compositionally biased region" description="Low complexity" evidence="5">
    <location>
        <begin position="383"/>
        <end position="392"/>
    </location>
</feature>
<feature type="region of interest" description="Disordered" evidence="5">
    <location>
        <begin position="1"/>
        <end position="25"/>
    </location>
</feature>
<evidence type="ECO:0000256" key="1">
    <source>
        <dbReference type="ARBA" id="ARBA00004613"/>
    </source>
</evidence>
<dbReference type="InterPro" id="IPR029058">
    <property type="entry name" value="AB_hydrolase_fold"/>
</dbReference>
<sequence>MQKRIHSPPPPPPLPSSSLLQEEHQQRHGIYTGRIGVFFLLFFAQAEFHENDSPINDYNNWRSLNLNIKAINDKNKQQSLKADDGDPIIISHDEMLSPNKDPLLQQPPPQPSVALSPITTERNEGPALLQTLWFTNQQQQWWSMQQKPPATAAAAEAGVESNAGSSNQIPSHYPSSAAEFKSINEHSRKLNKLKSSQINRGRFDEVEAKKEEEVGDGEEDKMFQSAMATADAGQSGGFLQSFEMYHRQHFGNDLMRSWTNVAVDETRTTTNNENASNNNNKNGQQLKYLKFYNGNGLPPLSFGQLPQFQQNEQQQQQQQVQVLISPASLAGQLPQQQTTAFSASLGSDHHLHQLQQQPQPTVDYRFFFNADYHTEFYLYTTNSNSNNNNNYNVRTTKPQHILSNNKKKKTKNEIPESGTGEKSRHSLSAPKNNTTTTSSSDTLSQTPSNERERQRVLNVVTDTISSVFGVSTRPVADSIPGIHSEPLQLYNARALRQSRFNPFQPTRILIHGWLGGSTAGLYNTLIPELLAAPNARHNIITVDWGKGAIADYITASYRVKPVGKVLAKFIDFLHQESGMRFEDLQVIGFSMGAHVAGIAGKFLQTGRLTAIYALDPALPLFRYENQEERVDRSDAEYVEVLHTSVGSYGYDRPLGHVDFYVNFGSHQPGCYLKECSHFRAFQIFSQALSREKLEGFGCDEDMWQEMLRQHKCPHETGQKLQIAPHYSHFNRTLMAKRRGVFYLLTNAQPPYRIQK</sequence>
<feature type="region of interest" description="Disordered" evidence="5">
    <location>
        <begin position="93"/>
        <end position="117"/>
    </location>
</feature>
<dbReference type="CDD" id="cd00707">
    <property type="entry name" value="Pancreat_lipase_like"/>
    <property type="match status" value="1"/>
</dbReference>
<organism evidence="7 8">
    <name type="scientific">Musca domestica</name>
    <name type="common">House fly</name>
    <dbReference type="NCBI Taxonomy" id="7370"/>
    <lineage>
        <taxon>Eukaryota</taxon>
        <taxon>Metazoa</taxon>
        <taxon>Ecdysozoa</taxon>
        <taxon>Arthropoda</taxon>
        <taxon>Hexapoda</taxon>
        <taxon>Insecta</taxon>
        <taxon>Pterygota</taxon>
        <taxon>Neoptera</taxon>
        <taxon>Endopterygota</taxon>
        <taxon>Diptera</taxon>
        <taxon>Brachycera</taxon>
        <taxon>Muscomorpha</taxon>
        <taxon>Muscoidea</taxon>
        <taxon>Muscidae</taxon>
        <taxon>Musca</taxon>
    </lineage>
</organism>
<feature type="region of interest" description="Disordered" evidence="5">
    <location>
        <begin position="383"/>
        <end position="455"/>
    </location>
</feature>
<gene>
    <name evidence="8" type="primary">LOC101888002</name>
</gene>
<reference evidence="8" key="1">
    <citation type="submission" date="2025-08" db="UniProtKB">
        <authorList>
            <consortium name="RefSeq"/>
        </authorList>
    </citation>
    <scope>IDENTIFICATION</scope>
    <source>
        <strain evidence="8">Aabys</strain>
        <tissue evidence="8">Whole body</tissue>
    </source>
</reference>
<dbReference type="Pfam" id="PF00151">
    <property type="entry name" value="Lipase"/>
    <property type="match status" value="1"/>
</dbReference>
<feature type="compositionally biased region" description="Basic and acidic residues" evidence="5">
    <location>
        <begin position="411"/>
        <end position="424"/>
    </location>
</feature>
<name>A0ABM3V0Q7_MUSDO</name>
<dbReference type="InterPro" id="IPR013818">
    <property type="entry name" value="Lipase"/>
</dbReference>
<feature type="domain" description="Lipase" evidence="6">
    <location>
        <begin position="492"/>
        <end position="751"/>
    </location>
</feature>
<evidence type="ECO:0000256" key="2">
    <source>
        <dbReference type="ARBA" id="ARBA00010701"/>
    </source>
</evidence>
<dbReference type="RefSeq" id="XP_058979380.1">
    <property type="nucleotide sequence ID" value="XM_059123397.1"/>
</dbReference>
<evidence type="ECO:0000259" key="6">
    <source>
        <dbReference type="Pfam" id="PF00151"/>
    </source>
</evidence>
<feature type="compositionally biased region" description="Polar residues" evidence="5">
    <location>
        <begin position="393"/>
        <end position="404"/>
    </location>
</feature>
<evidence type="ECO:0000256" key="5">
    <source>
        <dbReference type="SAM" id="MobiDB-lite"/>
    </source>
</evidence>
<dbReference type="InterPro" id="IPR033906">
    <property type="entry name" value="Lipase_N"/>
</dbReference>
<proteinExistence type="inferred from homology"/>
<evidence type="ECO:0000256" key="3">
    <source>
        <dbReference type="ARBA" id="ARBA00022525"/>
    </source>
</evidence>
<feature type="compositionally biased region" description="Low complexity" evidence="5">
    <location>
        <begin position="434"/>
        <end position="448"/>
    </location>
</feature>
<dbReference type="InterPro" id="IPR000734">
    <property type="entry name" value="TAG_lipase"/>
</dbReference>
<dbReference type="Proteomes" id="UP001652621">
    <property type="component" value="Unplaced"/>
</dbReference>
<dbReference type="Gene3D" id="3.40.50.1820">
    <property type="entry name" value="alpha/beta hydrolase"/>
    <property type="match status" value="1"/>
</dbReference>
<comment type="similarity">
    <text evidence="2 4">Belongs to the AB hydrolase superfamily. Lipase family.</text>
</comment>
<dbReference type="SUPFAM" id="SSF53474">
    <property type="entry name" value="alpha/beta-Hydrolases"/>
    <property type="match status" value="1"/>
</dbReference>
<evidence type="ECO:0000313" key="8">
    <source>
        <dbReference type="RefSeq" id="XP_058979380.1"/>
    </source>
</evidence>
<keyword evidence="3" id="KW-0964">Secreted</keyword>